<accession>A0A5C1APP9</accession>
<evidence type="ECO:0000313" key="2">
    <source>
        <dbReference type="Proteomes" id="UP000324974"/>
    </source>
</evidence>
<keyword evidence="2" id="KW-1185">Reference proteome</keyword>
<evidence type="ECO:0000313" key="1">
    <source>
        <dbReference type="EMBL" id="QEL19996.1"/>
    </source>
</evidence>
<name>A0A5C1APP9_9BACT</name>
<dbReference type="AlphaFoldDB" id="A0A5C1APP9"/>
<dbReference type="KEGG" id="lrs:PX52LOC_07080"/>
<proteinExistence type="predicted"/>
<dbReference type="Proteomes" id="UP000324974">
    <property type="component" value="Chromosome"/>
</dbReference>
<gene>
    <name evidence="1" type="ORF">PX52LOC_07080</name>
</gene>
<reference evidence="2" key="1">
    <citation type="submission" date="2019-08" db="EMBL/GenBank/DDBJ databases">
        <title>Limnoglobus roseus gen. nov., sp. nov., a novel freshwater planctomycete with a giant genome from the family Gemmataceae.</title>
        <authorList>
            <person name="Kulichevskaya I.S."/>
            <person name="Naumoff D.G."/>
            <person name="Miroshnikov K."/>
            <person name="Ivanova A."/>
            <person name="Philippov D.A."/>
            <person name="Hakobyan A."/>
            <person name="Rijpstra I.C."/>
            <person name="Sinninghe Damste J.S."/>
            <person name="Liesack W."/>
            <person name="Dedysh S.N."/>
        </authorList>
    </citation>
    <scope>NUCLEOTIDE SEQUENCE [LARGE SCALE GENOMIC DNA]</scope>
    <source>
        <strain evidence="2">PX52</strain>
    </source>
</reference>
<organism evidence="1 2">
    <name type="scientific">Limnoglobus roseus</name>
    <dbReference type="NCBI Taxonomy" id="2598579"/>
    <lineage>
        <taxon>Bacteria</taxon>
        <taxon>Pseudomonadati</taxon>
        <taxon>Planctomycetota</taxon>
        <taxon>Planctomycetia</taxon>
        <taxon>Gemmatales</taxon>
        <taxon>Gemmataceae</taxon>
        <taxon>Limnoglobus</taxon>
    </lineage>
</organism>
<sequence>MPINCPTAGSSVAAQSGGGGGFGSGSGSGAICAHGAISSSNVTGVRVRTYSGSVTPPASDASTASPVALSSGQWCASGLGCASSSTAPGAAITVAAFEMDVDGVCINVLSVFCFGLNAAVGGANCCTSGPCGSGSRTDPYGGGVLVAKGSTFPPPPPPMSAYKQV</sequence>
<protein>
    <submittedName>
        <fullName evidence="1">Uncharacterized protein</fullName>
    </submittedName>
</protein>
<dbReference type="EMBL" id="CP042425">
    <property type="protein sequence ID" value="QEL19996.1"/>
    <property type="molecule type" value="Genomic_DNA"/>
</dbReference>